<reference evidence="2" key="1">
    <citation type="submission" date="2018-10" db="EMBL/GenBank/DDBJ databases">
        <title>Population genomic analysis revealed the cold adaptation of white poplar.</title>
        <authorList>
            <person name="Liu Y.-J."/>
        </authorList>
    </citation>
    <scope>NUCLEOTIDE SEQUENCE [LARGE SCALE GENOMIC DNA]</scope>
    <source>
        <strain evidence="2">PAL-ZL1</strain>
    </source>
</reference>
<dbReference type="AlphaFoldDB" id="A0A4U5QCS9"/>
<protein>
    <submittedName>
        <fullName evidence="2">Uncharacterized protein</fullName>
    </submittedName>
</protein>
<sequence length="186" mass="21198">MKDPFKIDGVEGTNRFYNMLEGEWLNLASASDTIFAIDNTSPFPNGRATNEGDLSPSNVYFEHILTYSKVDDNNNHDRHLSTTTADMHSDSRTVILIISNFEDGFVDQSPHHPSVIPITTDSEGDSKGNPANYSPLPQPRRNQTRHRAPLTNLQEFVTYAVRHLISNYLTYQHFFNEHTAFFNCYL</sequence>
<organism evidence="2">
    <name type="scientific">Populus alba</name>
    <name type="common">White poplar</name>
    <dbReference type="NCBI Taxonomy" id="43335"/>
    <lineage>
        <taxon>Eukaryota</taxon>
        <taxon>Viridiplantae</taxon>
        <taxon>Streptophyta</taxon>
        <taxon>Embryophyta</taxon>
        <taxon>Tracheophyta</taxon>
        <taxon>Spermatophyta</taxon>
        <taxon>Magnoliopsida</taxon>
        <taxon>eudicotyledons</taxon>
        <taxon>Gunneridae</taxon>
        <taxon>Pentapetalae</taxon>
        <taxon>rosids</taxon>
        <taxon>fabids</taxon>
        <taxon>Malpighiales</taxon>
        <taxon>Salicaceae</taxon>
        <taxon>Saliceae</taxon>
        <taxon>Populus</taxon>
    </lineage>
</organism>
<accession>A0A4U5QCS9</accession>
<name>A0A4U5QCS9_POPAL</name>
<evidence type="ECO:0000313" key="2">
    <source>
        <dbReference type="EMBL" id="TKS08012.1"/>
    </source>
</evidence>
<gene>
    <name evidence="2" type="ORF">D5086_0000106620</name>
</gene>
<dbReference type="EMBL" id="RCHU01000306">
    <property type="protein sequence ID" value="TKS08012.1"/>
    <property type="molecule type" value="Genomic_DNA"/>
</dbReference>
<proteinExistence type="predicted"/>
<feature type="region of interest" description="Disordered" evidence="1">
    <location>
        <begin position="117"/>
        <end position="147"/>
    </location>
</feature>
<comment type="caution">
    <text evidence="2">The sequence shown here is derived from an EMBL/GenBank/DDBJ whole genome shotgun (WGS) entry which is preliminary data.</text>
</comment>
<evidence type="ECO:0000256" key="1">
    <source>
        <dbReference type="SAM" id="MobiDB-lite"/>
    </source>
</evidence>